<proteinExistence type="predicted"/>
<evidence type="ECO:0000313" key="3">
    <source>
        <dbReference type="Proteomes" id="UP000230233"/>
    </source>
</evidence>
<name>A0A2G5TRH0_9PELO</name>
<feature type="signal peptide" evidence="1">
    <location>
        <begin position="1"/>
        <end position="19"/>
    </location>
</feature>
<accession>A0A2G5TRH0</accession>
<feature type="chain" id="PRO_5013754516" evidence="1">
    <location>
        <begin position="20"/>
        <end position="124"/>
    </location>
</feature>
<gene>
    <name evidence="2" type="primary">Cnig_chr_V.g21322</name>
    <name evidence="2" type="ORF">B9Z55_021322</name>
</gene>
<sequence length="124" mass="13292">MFFLIILLALFFGFSEMCGNFVQRNVPSMQSDVGEASVEVTFKTTAISCMDFIALLDDNVKPLVDVQHCAPTPGNSLKLKITLKSGKCDDAVTIAMNAQKIVPAANYGIATFTCIGPEGKVPAQ</sequence>
<dbReference type="EMBL" id="PDUG01000005">
    <property type="protein sequence ID" value="PIC29897.1"/>
    <property type="molecule type" value="Genomic_DNA"/>
</dbReference>
<dbReference type="Proteomes" id="UP000230233">
    <property type="component" value="Chromosome V"/>
</dbReference>
<evidence type="ECO:0000313" key="2">
    <source>
        <dbReference type="EMBL" id="PIC29897.1"/>
    </source>
</evidence>
<keyword evidence="1" id="KW-0732">Signal</keyword>
<organism evidence="2 3">
    <name type="scientific">Caenorhabditis nigoni</name>
    <dbReference type="NCBI Taxonomy" id="1611254"/>
    <lineage>
        <taxon>Eukaryota</taxon>
        <taxon>Metazoa</taxon>
        <taxon>Ecdysozoa</taxon>
        <taxon>Nematoda</taxon>
        <taxon>Chromadorea</taxon>
        <taxon>Rhabditida</taxon>
        <taxon>Rhabditina</taxon>
        <taxon>Rhabditomorpha</taxon>
        <taxon>Rhabditoidea</taxon>
        <taxon>Rhabditidae</taxon>
        <taxon>Peloderinae</taxon>
        <taxon>Caenorhabditis</taxon>
    </lineage>
</organism>
<evidence type="ECO:0000256" key="1">
    <source>
        <dbReference type="SAM" id="SignalP"/>
    </source>
</evidence>
<comment type="caution">
    <text evidence="2">The sequence shown here is derived from an EMBL/GenBank/DDBJ whole genome shotgun (WGS) entry which is preliminary data.</text>
</comment>
<keyword evidence="3" id="KW-1185">Reference proteome</keyword>
<dbReference type="AlphaFoldDB" id="A0A2G5TRH0"/>
<reference evidence="3" key="1">
    <citation type="submission" date="2017-10" db="EMBL/GenBank/DDBJ databases">
        <title>Rapid genome shrinkage in a self-fertile nematode reveals novel sperm competition proteins.</title>
        <authorList>
            <person name="Yin D."/>
            <person name="Schwarz E.M."/>
            <person name="Thomas C.G."/>
            <person name="Felde R.L."/>
            <person name="Korf I.F."/>
            <person name="Cutter A.D."/>
            <person name="Schartner C.M."/>
            <person name="Ralston E.J."/>
            <person name="Meyer B.J."/>
            <person name="Haag E.S."/>
        </authorList>
    </citation>
    <scope>NUCLEOTIDE SEQUENCE [LARGE SCALE GENOMIC DNA]</scope>
    <source>
        <strain evidence="3">JU1422</strain>
    </source>
</reference>
<protein>
    <submittedName>
        <fullName evidence="2">Uncharacterized protein</fullName>
    </submittedName>
</protein>